<dbReference type="RefSeq" id="WP_116685151.1">
    <property type="nucleotide sequence ID" value="NZ_CAWNYD010000001.1"/>
</dbReference>
<name>A0A2V1H574_9GAMM</name>
<gene>
    <name evidence="2" type="ORF">DC094_00525</name>
</gene>
<dbReference type="Proteomes" id="UP000244906">
    <property type="component" value="Unassembled WGS sequence"/>
</dbReference>
<accession>A0A2V1H574</accession>
<feature type="domain" description="DUF7931" evidence="1">
    <location>
        <begin position="30"/>
        <end position="154"/>
    </location>
</feature>
<protein>
    <recommendedName>
        <fullName evidence="1">DUF7931 domain-containing protein</fullName>
    </recommendedName>
</protein>
<evidence type="ECO:0000313" key="3">
    <source>
        <dbReference type="Proteomes" id="UP000244906"/>
    </source>
</evidence>
<evidence type="ECO:0000313" key="2">
    <source>
        <dbReference type="EMBL" id="PVZ71562.1"/>
    </source>
</evidence>
<keyword evidence="3" id="KW-1185">Reference proteome</keyword>
<dbReference type="Pfam" id="PF25559">
    <property type="entry name" value="DUF7931"/>
    <property type="match status" value="1"/>
</dbReference>
<proteinExistence type="predicted"/>
<dbReference type="AlphaFoldDB" id="A0A2V1H574"/>
<organism evidence="2 3">
    <name type="scientific">Pelagibaculum spongiae</name>
    <dbReference type="NCBI Taxonomy" id="2080658"/>
    <lineage>
        <taxon>Bacteria</taxon>
        <taxon>Pseudomonadati</taxon>
        <taxon>Pseudomonadota</taxon>
        <taxon>Gammaproteobacteria</taxon>
        <taxon>Oceanospirillales</taxon>
        <taxon>Pelagibaculum</taxon>
    </lineage>
</organism>
<evidence type="ECO:0000259" key="1">
    <source>
        <dbReference type="Pfam" id="PF25559"/>
    </source>
</evidence>
<reference evidence="2 3" key="1">
    <citation type="submission" date="2018-04" db="EMBL/GenBank/DDBJ databases">
        <title>Thalassorhabdus spongiae gen. nov., sp. nov., isolated from a marine sponge in South-West Iceland.</title>
        <authorList>
            <person name="Knobloch S."/>
            <person name="Daussin A."/>
            <person name="Johannsson R."/>
            <person name="Marteinsson V.T."/>
        </authorList>
    </citation>
    <scope>NUCLEOTIDE SEQUENCE [LARGE SCALE GENOMIC DNA]</scope>
    <source>
        <strain evidence="2 3">Hp12</strain>
    </source>
</reference>
<dbReference type="OrthoDB" id="6080223at2"/>
<sequence>MSRFKLATYSSEPINKSEDFRSSLDYLDSLLGRCGNSLKIYRPELADQSLKKALNEHIVARLIKNQCRVSILVCDGPMFVHNCKDLARLSRKAPSLVRVRRLSRPFCAESFFITGENGFATMIRPGHWITTESPAMAQRMRYDFERDWQKSNASGSLGQCYL</sequence>
<dbReference type="InterPro" id="IPR057691">
    <property type="entry name" value="DUF7931"/>
</dbReference>
<comment type="caution">
    <text evidence="2">The sequence shown here is derived from an EMBL/GenBank/DDBJ whole genome shotgun (WGS) entry which is preliminary data.</text>
</comment>
<dbReference type="EMBL" id="QDDL01000001">
    <property type="protein sequence ID" value="PVZ71562.1"/>
    <property type="molecule type" value="Genomic_DNA"/>
</dbReference>